<keyword evidence="2" id="KW-1185">Reference proteome</keyword>
<proteinExistence type="predicted"/>
<accession>A0A9N7UTG7</accession>
<dbReference type="GO" id="GO:0030301">
    <property type="term" value="P:cholesterol transport"/>
    <property type="evidence" value="ECO:0007669"/>
    <property type="project" value="TreeGrafter"/>
</dbReference>
<evidence type="ECO:0000313" key="2">
    <source>
        <dbReference type="Proteomes" id="UP001153269"/>
    </source>
</evidence>
<protein>
    <submittedName>
        <fullName evidence="1">Uncharacterized protein</fullName>
    </submittedName>
</protein>
<dbReference type="InterPro" id="IPR052418">
    <property type="entry name" value="Apolipoprotein_B"/>
</dbReference>
<dbReference type="GO" id="GO:0120020">
    <property type="term" value="F:cholesterol transfer activity"/>
    <property type="evidence" value="ECO:0007669"/>
    <property type="project" value="TreeGrafter"/>
</dbReference>
<dbReference type="GO" id="GO:0042953">
    <property type="term" value="P:lipoprotein transport"/>
    <property type="evidence" value="ECO:0007669"/>
    <property type="project" value="TreeGrafter"/>
</dbReference>
<evidence type="ECO:0000313" key="1">
    <source>
        <dbReference type="EMBL" id="CAB1436780.1"/>
    </source>
</evidence>
<gene>
    <name evidence="1" type="ORF">PLEPLA_LOCUS24813</name>
</gene>
<dbReference type="GO" id="GO:0050750">
    <property type="term" value="F:low-density lipoprotein particle receptor binding"/>
    <property type="evidence" value="ECO:0007669"/>
    <property type="project" value="TreeGrafter"/>
</dbReference>
<sequence>MVQAAMEKAVELIEQFKIEETIQAFVNMASSPSFESLNYKLDSTAQIALPKMSRVVVAETLKFDHLALELTIRHLYPSMVLSGQAQAKTTVKVDLRNEAETPFIKNSLLVASANANLHDLKAELKANHDTELYGATPAISELNLYEQTGLDKILTTTEQTVDVDAKIVYQKRKAAPLVDVMGLVHIPHLGDLITELSLKSAILNLNANAGLYTEDNVVFRLGATTVSVFEGLKCQTRWHHQSDHQEWTQVGQLPVP</sequence>
<reference evidence="1" key="1">
    <citation type="submission" date="2020-03" db="EMBL/GenBank/DDBJ databases">
        <authorList>
            <person name="Weist P."/>
        </authorList>
    </citation>
    <scope>NUCLEOTIDE SEQUENCE</scope>
</reference>
<dbReference type="Proteomes" id="UP001153269">
    <property type="component" value="Unassembled WGS sequence"/>
</dbReference>
<dbReference type="GO" id="GO:0034359">
    <property type="term" value="C:mature chylomicron"/>
    <property type="evidence" value="ECO:0007669"/>
    <property type="project" value="TreeGrafter"/>
</dbReference>
<dbReference type="GO" id="GO:0034362">
    <property type="term" value="C:low-density lipoprotein particle"/>
    <property type="evidence" value="ECO:0007669"/>
    <property type="project" value="TreeGrafter"/>
</dbReference>
<dbReference type="PANTHER" id="PTHR13769">
    <property type="entry name" value="APOLIPOPROTEIN B"/>
    <property type="match status" value="1"/>
</dbReference>
<organism evidence="1 2">
    <name type="scientific">Pleuronectes platessa</name>
    <name type="common">European plaice</name>
    <dbReference type="NCBI Taxonomy" id="8262"/>
    <lineage>
        <taxon>Eukaryota</taxon>
        <taxon>Metazoa</taxon>
        <taxon>Chordata</taxon>
        <taxon>Craniata</taxon>
        <taxon>Vertebrata</taxon>
        <taxon>Euteleostomi</taxon>
        <taxon>Actinopterygii</taxon>
        <taxon>Neopterygii</taxon>
        <taxon>Teleostei</taxon>
        <taxon>Neoteleostei</taxon>
        <taxon>Acanthomorphata</taxon>
        <taxon>Carangaria</taxon>
        <taxon>Pleuronectiformes</taxon>
        <taxon>Pleuronectoidei</taxon>
        <taxon>Pleuronectidae</taxon>
        <taxon>Pleuronectes</taxon>
    </lineage>
</organism>
<dbReference type="GO" id="GO:0034361">
    <property type="term" value="C:very-low-density lipoprotein particle"/>
    <property type="evidence" value="ECO:0007669"/>
    <property type="project" value="TreeGrafter"/>
</dbReference>
<dbReference type="AlphaFoldDB" id="A0A9N7UTG7"/>
<dbReference type="GO" id="GO:0006642">
    <property type="term" value="P:triglyceride mobilization"/>
    <property type="evidence" value="ECO:0007669"/>
    <property type="project" value="TreeGrafter"/>
</dbReference>
<comment type="caution">
    <text evidence="1">The sequence shown here is derived from an EMBL/GenBank/DDBJ whole genome shotgun (WGS) entry which is preliminary data.</text>
</comment>
<dbReference type="EMBL" id="CADEAL010001938">
    <property type="protein sequence ID" value="CAB1436780.1"/>
    <property type="molecule type" value="Genomic_DNA"/>
</dbReference>
<dbReference type="PANTHER" id="PTHR13769:SF5">
    <property type="entry name" value="APOLIPOPROTEIN B-100-RELATED"/>
    <property type="match status" value="1"/>
</dbReference>
<dbReference type="GO" id="GO:0042632">
    <property type="term" value="P:cholesterol homeostasis"/>
    <property type="evidence" value="ECO:0007669"/>
    <property type="project" value="TreeGrafter"/>
</dbReference>
<name>A0A9N7UTG7_PLEPL</name>